<keyword evidence="2" id="KW-1185">Reference proteome</keyword>
<organism evidence="1 2">
    <name type="scientific">Coemansia brasiliensis</name>
    <dbReference type="NCBI Taxonomy" id="2650707"/>
    <lineage>
        <taxon>Eukaryota</taxon>
        <taxon>Fungi</taxon>
        <taxon>Fungi incertae sedis</taxon>
        <taxon>Zoopagomycota</taxon>
        <taxon>Kickxellomycotina</taxon>
        <taxon>Kickxellomycetes</taxon>
        <taxon>Kickxellales</taxon>
        <taxon>Kickxellaceae</taxon>
        <taxon>Coemansia</taxon>
    </lineage>
</organism>
<accession>A0A9W8ICM0</accession>
<dbReference type="OrthoDB" id="5521370at2759"/>
<name>A0A9W8ICM0_9FUNG</name>
<evidence type="ECO:0000313" key="1">
    <source>
        <dbReference type="EMBL" id="KAJ2851621.1"/>
    </source>
</evidence>
<comment type="caution">
    <text evidence="1">The sequence shown here is derived from an EMBL/GenBank/DDBJ whole genome shotgun (WGS) entry which is preliminary data.</text>
</comment>
<protein>
    <submittedName>
        <fullName evidence="1">Uncharacterized protein</fullName>
    </submittedName>
</protein>
<dbReference type="EMBL" id="JANBUW010000010">
    <property type="protein sequence ID" value="KAJ2851621.1"/>
    <property type="molecule type" value="Genomic_DNA"/>
</dbReference>
<proteinExistence type="predicted"/>
<dbReference type="AlphaFoldDB" id="A0A9W8ICM0"/>
<dbReference type="Proteomes" id="UP001139887">
    <property type="component" value="Unassembled WGS sequence"/>
</dbReference>
<evidence type="ECO:0000313" key="2">
    <source>
        <dbReference type="Proteomes" id="UP001139887"/>
    </source>
</evidence>
<reference evidence="1" key="1">
    <citation type="submission" date="2022-07" db="EMBL/GenBank/DDBJ databases">
        <title>Phylogenomic reconstructions and comparative analyses of Kickxellomycotina fungi.</title>
        <authorList>
            <person name="Reynolds N.K."/>
            <person name="Stajich J.E."/>
            <person name="Barry K."/>
            <person name="Grigoriev I.V."/>
            <person name="Crous P."/>
            <person name="Smith M.E."/>
        </authorList>
    </citation>
    <scope>NUCLEOTIDE SEQUENCE</scope>
    <source>
        <strain evidence="1">NRRL 1566</strain>
    </source>
</reference>
<gene>
    <name evidence="1" type="ORF">IWW36_000944</name>
</gene>
<sequence>MGRLHKKAHRKSRRKDRQLESVFKLIFNYILYADTSNDARKERELHIERLKELQPLAAVCHKWRQAILPIFYQSAICSIKGTPRISSKTSESYESMIRNAKHRKPNYTYQSNIELIIAGKNEQYVRRLTIDMFGDVAPDVPIAVFAQTGFSSCKWYGIEKLRISHFHGRPLRNPTYCSESLSKLNSYLLHALPSLLSIKYQSPDDRHFYHEFPLDGLLASTLCRIKEIKLVSGLIPDMGSSAFMPGLVSLTLHCPILTDAAHLPMIFSETLENLSIGFSSANSIWDRFYSSGNKRLCFKRLQSLVLEYVEPADAKIKAASGPKPVSLYDDCYFASSESSSVYGGDLTATSDSALVFDSNFENADDEETLLDPQSPTRQMFYKQLEKQACKQWPLFPKLQSLGVSKCPDAIISILRHFAIDQIPSISIRDVGRGWTYLNPILVSKLTNLRIHIMSQGFVSKRNEYEYQAWINRLFSVSSHMSSLQLDAPTTLPVSLPDVIGLTRLTYLSFSFRIDLGTIPNLLSRLPYLQQLAMHVHPQSSWSHRYFGLLEYGDYEMLAHIPPLSCSLRTLIAYVGLDMSVDYEQDGNVRSNCTAEDPMAVEHELVWLLARVPSLKLFKTEDWTSHAVRKCIDDLLLHDSIVPHVQHLVDVDIAVWKY</sequence>